<dbReference type="EMBL" id="JBHRZI010000021">
    <property type="protein sequence ID" value="MFC3894968.1"/>
    <property type="molecule type" value="Genomic_DNA"/>
</dbReference>
<dbReference type="RefSeq" id="WP_382376515.1">
    <property type="nucleotide sequence ID" value="NZ_JBHRZI010000021.1"/>
</dbReference>
<dbReference type="InterPro" id="IPR035897">
    <property type="entry name" value="Toll_tir_struct_dom_sf"/>
</dbReference>
<dbReference type="Gene3D" id="3.40.50.10140">
    <property type="entry name" value="Toll/interleukin-1 receptor homology (TIR) domain"/>
    <property type="match status" value="1"/>
</dbReference>
<comment type="caution">
    <text evidence="2">The sequence shown here is derived from an EMBL/GenBank/DDBJ whole genome shotgun (WGS) entry which is preliminary data.</text>
</comment>
<sequence length="274" mass="30852">MVTEQWANGITVQKSKYVSADKRYEQEFEQGFLDYLDNLPLAHVLLDLRGAKVNRYDGRPRDEITPVLSRDGHRFHAPVPVRRSVFLSYHHGEDADERERFEAEFNAAFLSSSVYLGEIATPSTDAVVRKTIRQRVVECDFLVVMIGRQTYLRRWVDWEIQAALRSSDDGERRPVLGVLLPSAEPLLDVVTDLLPSTPPSRAQDVLRTADQINDALVTEFGHGLPSRLVDNLISGYARLSGWPASSDDLAARLESAAAHRGRPVNSRRLWTSDG</sequence>
<name>A0ABV8BZ15_9PSEU</name>
<feature type="domain" description="Thoeris protein ThsB TIR-like" evidence="1">
    <location>
        <begin position="86"/>
        <end position="183"/>
    </location>
</feature>
<dbReference type="Proteomes" id="UP001595690">
    <property type="component" value="Unassembled WGS sequence"/>
</dbReference>
<keyword evidence="3" id="KW-1185">Reference proteome</keyword>
<evidence type="ECO:0000313" key="3">
    <source>
        <dbReference type="Proteomes" id="UP001595690"/>
    </source>
</evidence>
<organism evidence="2 3">
    <name type="scientific">Lentzea rhizosphaerae</name>
    <dbReference type="NCBI Taxonomy" id="2041025"/>
    <lineage>
        <taxon>Bacteria</taxon>
        <taxon>Bacillati</taxon>
        <taxon>Actinomycetota</taxon>
        <taxon>Actinomycetes</taxon>
        <taxon>Pseudonocardiales</taxon>
        <taxon>Pseudonocardiaceae</taxon>
        <taxon>Lentzea</taxon>
    </lineage>
</organism>
<reference evidence="3" key="1">
    <citation type="journal article" date="2019" name="Int. J. Syst. Evol. Microbiol.">
        <title>The Global Catalogue of Microorganisms (GCM) 10K type strain sequencing project: providing services to taxonomists for standard genome sequencing and annotation.</title>
        <authorList>
            <consortium name="The Broad Institute Genomics Platform"/>
            <consortium name="The Broad Institute Genome Sequencing Center for Infectious Disease"/>
            <person name="Wu L."/>
            <person name="Ma J."/>
        </authorList>
    </citation>
    <scope>NUCLEOTIDE SEQUENCE [LARGE SCALE GENOMIC DNA]</scope>
    <source>
        <strain evidence="3">CGMCC 4.7405</strain>
    </source>
</reference>
<dbReference type="InterPro" id="IPR015032">
    <property type="entry name" value="ThsB__TIR-like_domain"/>
</dbReference>
<evidence type="ECO:0000313" key="2">
    <source>
        <dbReference type="EMBL" id="MFC3894968.1"/>
    </source>
</evidence>
<proteinExistence type="predicted"/>
<protein>
    <submittedName>
        <fullName evidence="2">TIR domain-containing protein</fullName>
    </submittedName>
</protein>
<accession>A0ABV8BZ15</accession>
<gene>
    <name evidence="2" type="ORF">ACFOWZ_26095</name>
</gene>
<evidence type="ECO:0000259" key="1">
    <source>
        <dbReference type="Pfam" id="PF08937"/>
    </source>
</evidence>
<dbReference type="Pfam" id="PF08937">
    <property type="entry name" value="ThsB_TIR"/>
    <property type="match status" value="1"/>
</dbReference>